<dbReference type="InterPro" id="IPR001173">
    <property type="entry name" value="Glyco_trans_2-like"/>
</dbReference>
<comment type="caution">
    <text evidence="5">The sequence shown here is derived from an EMBL/GenBank/DDBJ whole genome shotgun (WGS) entry which is preliminary data.</text>
</comment>
<keyword evidence="2" id="KW-0472">Membrane</keyword>
<dbReference type="EMBL" id="BAAAUT010000010">
    <property type="protein sequence ID" value="GAA3126662.1"/>
    <property type="molecule type" value="Genomic_DNA"/>
</dbReference>
<feature type="transmembrane region" description="Helical" evidence="2">
    <location>
        <begin position="367"/>
        <end position="389"/>
    </location>
</feature>
<feature type="domain" description="Low-salt glycan biosynthesis hexosyltransferase Agl6 C-terminal transmembrane region" evidence="4">
    <location>
        <begin position="295"/>
        <end position="388"/>
    </location>
</feature>
<gene>
    <name evidence="5" type="ORF">GCM10010466_16930</name>
</gene>
<keyword evidence="6" id="KW-1185">Reference proteome</keyword>
<evidence type="ECO:0000259" key="3">
    <source>
        <dbReference type="Pfam" id="PF00535"/>
    </source>
</evidence>
<feature type="domain" description="Glycosyltransferase 2-like" evidence="3">
    <location>
        <begin position="16"/>
        <end position="175"/>
    </location>
</feature>
<evidence type="ECO:0000256" key="2">
    <source>
        <dbReference type="SAM" id="Phobius"/>
    </source>
</evidence>
<dbReference type="InterPro" id="IPR029044">
    <property type="entry name" value="Nucleotide-diphossugar_trans"/>
</dbReference>
<accession>A0ABP6MUN0</accession>
<organism evidence="5 6">
    <name type="scientific">Planomonospora alba</name>
    <dbReference type="NCBI Taxonomy" id="161354"/>
    <lineage>
        <taxon>Bacteria</taxon>
        <taxon>Bacillati</taxon>
        <taxon>Actinomycetota</taxon>
        <taxon>Actinomycetes</taxon>
        <taxon>Streptosporangiales</taxon>
        <taxon>Streptosporangiaceae</taxon>
        <taxon>Planomonospora</taxon>
    </lineage>
</organism>
<dbReference type="PANTHER" id="PTHR48090:SF7">
    <property type="entry name" value="RFBJ PROTEIN"/>
    <property type="match status" value="1"/>
</dbReference>
<dbReference type="Gene3D" id="3.90.550.10">
    <property type="entry name" value="Spore Coat Polysaccharide Biosynthesis Protein SpsA, Chain A"/>
    <property type="match status" value="1"/>
</dbReference>
<dbReference type="Proteomes" id="UP001500320">
    <property type="component" value="Unassembled WGS sequence"/>
</dbReference>
<dbReference type="SUPFAM" id="SSF53448">
    <property type="entry name" value="Nucleotide-diphospho-sugar transferases"/>
    <property type="match status" value="1"/>
</dbReference>
<evidence type="ECO:0000256" key="1">
    <source>
        <dbReference type="ARBA" id="ARBA00006739"/>
    </source>
</evidence>
<reference evidence="6" key="1">
    <citation type="journal article" date="2019" name="Int. J. Syst. Evol. Microbiol.">
        <title>The Global Catalogue of Microorganisms (GCM) 10K type strain sequencing project: providing services to taxonomists for standard genome sequencing and annotation.</title>
        <authorList>
            <consortium name="The Broad Institute Genomics Platform"/>
            <consortium name="The Broad Institute Genome Sequencing Center for Infectious Disease"/>
            <person name="Wu L."/>
            <person name="Ma J."/>
        </authorList>
    </citation>
    <scope>NUCLEOTIDE SEQUENCE [LARGE SCALE GENOMIC DNA]</scope>
    <source>
        <strain evidence="6">JCM 9373</strain>
    </source>
</reference>
<name>A0ABP6MUN0_9ACTN</name>
<dbReference type="PANTHER" id="PTHR48090">
    <property type="entry name" value="UNDECAPRENYL-PHOSPHATE 4-DEOXY-4-FORMAMIDO-L-ARABINOSE TRANSFERASE-RELATED"/>
    <property type="match status" value="1"/>
</dbReference>
<feature type="transmembrane region" description="Helical" evidence="2">
    <location>
        <begin position="322"/>
        <end position="347"/>
    </location>
</feature>
<proteinExistence type="inferred from homology"/>
<feature type="transmembrane region" description="Helical" evidence="2">
    <location>
        <begin position="240"/>
        <end position="267"/>
    </location>
</feature>
<dbReference type="Pfam" id="PF00535">
    <property type="entry name" value="Glycos_transf_2"/>
    <property type="match status" value="1"/>
</dbReference>
<evidence type="ECO:0000313" key="6">
    <source>
        <dbReference type="Proteomes" id="UP001500320"/>
    </source>
</evidence>
<dbReference type="CDD" id="cd04179">
    <property type="entry name" value="DPM_DPG-synthase_like"/>
    <property type="match status" value="1"/>
</dbReference>
<protein>
    <submittedName>
        <fullName evidence="5">Glycosyltransferase</fullName>
    </submittedName>
</protein>
<keyword evidence="2" id="KW-1133">Transmembrane helix</keyword>
<comment type="similarity">
    <text evidence="1">Belongs to the glycosyltransferase 2 family.</text>
</comment>
<dbReference type="Pfam" id="PF26629">
    <property type="entry name" value="GT2_TM_C"/>
    <property type="match status" value="1"/>
</dbReference>
<evidence type="ECO:0000313" key="5">
    <source>
        <dbReference type="EMBL" id="GAA3126662.1"/>
    </source>
</evidence>
<feature type="transmembrane region" description="Helical" evidence="2">
    <location>
        <begin position="279"/>
        <end position="301"/>
    </location>
</feature>
<sequence length="438" mass="46904">MDCLCRDGRVRDVELTVVMPCLNEAETVETCVRKALACMREHGIDGEVLIADNGSTDGSQQLARDAGARVVHVDAKGYGNALMGGIRAARGTYVIMGDADDSYDFTALMPFVEQLRDGADLVMGNRFKGGIAPGAMPPLHRYLGNPVLSFIGRLFFPSAIGDFHCGLRGFRRDSILRLGLQTGGMEFASEMVVRSTLAGLDVREVPTTLSPDGRSRPPHLRSWRDGWRHLRFLLLYSPRWLFFIPGLVMMILGLALGTALTFGPIYIGRIGFDVTTLVGASAMVVIGFQAVLFALFTKVYAAEEGFLPEDRRVRKLVDIVSLEKGLVAGGALALAGVAGLAASLIHWQTHSFGQLIPSQSLRIAVPAATALIMSFQTIFAALFISILGIRRTKETPIDVAASAAEEAAEAVSRQDAEALQDAGAAAVPVENTAGNGQA</sequence>
<dbReference type="InterPro" id="IPR058718">
    <property type="entry name" value="Agl6_TM_C"/>
</dbReference>
<dbReference type="InterPro" id="IPR050256">
    <property type="entry name" value="Glycosyltransferase_2"/>
</dbReference>
<evidence type="ECO:0000259" key="4">
    <source>
        <dbReference type="Pfam" id="PF26629"/>
    </source>
</evidence>
<keyword evidence="2" id="KW-0812">Transmembrane</keyword>